<dbReference type="InterPro" id="IPR005467">
    <property type="entry name" value="His_kinase_dom"/>
</dbReference>
<evidence type="ECO:0000256" key="10">
    <source>
        <dbReference type="ARBA" id="ARBA00022840"/>
    </source>
</evidence>
<dbReference type="SMART" id="SM00304">
    <property type="entry name" value="HAMP"/>
    <property type="match status" value="1"/>
</dbReference>
<protein>
    <recommendedName>
        <fullName evidence="3">histidine kinase</fullName>
        <ecNumber evidence="3">2.7.13.3</ecNumber>
    </recommendedName>
</protein>
<keyword evidence="10" id="KW-0067">ATP-binding</keyword>
<feature type="transmembrane region" description="Helical" evidence="15">
    <location>
        <begin position="33"/>
        <end position="54"/>
    </location>
</feature>
<feature type="domain" description="Histidine kinase" evidence="16">
    <location>
        <begin position="187"/>
        <end position="377"/>
    </location>
</feature>
<evidence type="ECO:0000256" key="1">
    <source>
        <dbReference type="ARBA" id="ARBA00000085"/>
    </source>
</evidence>
<dbReference type="Gene3D" id="1.20.5.1930">
    <property type="match status" value="1"/>
</dbReference>
<dbReference type="InterPro" id="IPR011712">
    <property type="entry name" value="Sig_transdc_His_kin_sub3_dim/P"/>
</dbReference>
<keyword evidence="11 15" id="KW-1133">Transmembrane helix</keyword>
<organism evidence="18 19">
    <name type="scientific">Salipaludibacillus aurantiacus</name>
    <dbReference type="NCBI Taxonomy" id="1601833"/>
    <lineage>
        <taxon>Bacteria</taxon>
        <taxon>Bacillati</taxon>
        <taxon>Bacillota</taxon>
        <taxon>Bacilli</taxon>
        <taxon>Bacillales</taxon>
        <taxon>Bacillaceae</taxon>
    </lineage>
</organism>
<dbReference type="Pfam" id="PF07730">
    <property type="entry name" value="HisKA_3"/>
    <property type="match status" value="1"/>
</dbReference>
<dbReference type="EMBL" id="FOGT01000005">
    <property type="protein sequence ID" value="SER94695.1"/>
    <property type="molecule type" value="Genomic_DNA"/>
</dbReference>
<evidence type="ECO:0000256" key="2">
    <source>
        <dbReference type="ARBA" id="ARBA00004651"/>
    </source>
</evidence>
<dbReference type="Gene3D" id="6.10.340.10">
    <property type="match status" value="1"/>
</dbReference>
<feature type="transmembrane region" description="Helical" evidence="15">
    <location>
        <begin position="74"/>
        <end position="96"/>
    </location>
</feature>
<dbReference type="GO" id="GO:0005886">
    <property type="term" value="C:plasma membrane"/>
    <property type="evidence" value="ECO:0007669"/>
    <property type="project" value="UniProtKB-SubCell"/>
</dbReference>
<evidence type="ECO:0000256" key="11">
    <source>
        <dbReference type="ARBA" id="ARBA00022989"/>
    </source>
</evidence>
<dbReference type="InterPro" id="IPR050482">
    <property type="entry name" value="Sensor_HK_TwoCompSys"/>
</dbReference>
<accession>A0A1H9TBR6</accession>
<dbReference type="SUPFAM" id="SSF55874">
    <property type="entry name" value="ATPase domain of HSP90 chaperone/DNA topoisomerase II/histidine kinase"/>
    <property type="match status" value="1"/>
</dbReference>
<dbReference type="RefSeq" id="WP_177174242.1">
    <property type="nucleotide sequence ID" value="NZ_FOGT01000005.1"/>
</dbReference>
<evidence type="ECO:0000256" key="7">
    <source>
        <dbReference type="ARBA" id="ARBA00022692"/>
    </source>
</evidence>
<name>A0A1H9TBR6_9BACI</name>
<dbReference type="CDD" id="cd06225">
    <property type="entry name" value="HAMP"/>
    <property type="match status" value="1"/>
</dbReference>
<dbReference type="EC" id="2.7.13.3" evidence="3"/>
<keyword evidence="8" id="KW-0547">Nucleotide-binding</keyword>
<evidence type="ECO:0000256" key="3">
    <source>
        <dbReference type="ARBA" id="ARBA00012438"/>
    </source>
</evidence>
<dbReference type="InterPro" id="IPR036890">
    <property type="entry name" value="HATPase_C_sf"/>
</dbReference>
<dbReference type="GO" id="GO:0005524">
    <property type="term" value="F:ATP binding"/>
    <property type="evidence" value="ECO:0007669"/>
    <property type="project" value="UniProtKB-KW"/>
</dbReference>
<keyword evidence="13 15" id="KW-0472">Membrane</keyword>
<comment type="catalytic activity">
    <reaction evidence="1">
        <text>ATP + protein L-histidine = ADP + protein N-phospho-L-histidine.</text>
        <dbReference type="EC" id="2.7.13.3"/>
    </reaction>
</comment>
<evidence type="ECO:0000259" key="17">
    <source>
        <dbReference type="PROSITE" id="PS50885"/>
    </source>
</evidence>
<dbReference type="PANTHER" id="PTHR24421">
    <property type="entry name" value="NITRATE/NITRITE SENSOR PROTEIN NARX-RELATED"/>
    <property type="match status" value="1"/>
</dbReference>
<comment type="subcellular location">
    <subcellularLocation>
        <location evidence="2">Cell membrane</location>
        <topology evidence="2">Multi-pass membrane protein</topology>
    </subcellularLocation>
</comment>
<evidence type="ECO:0000313" key="19">
    <source>
        <dbReference type="Proteomes" id="UP000198571"/>
    </source>
</evidence>
<keyword evidence="7 15" id="KW-0812">Transmembrane</keyword>
<evidence type="ECO:0000256" key="12">
    <source>
        <dbReference type="ARBA" id="ARBA00023012"/>
    </source>
</evidence>
<dbReference type="PANTHER" id="PTHR24421:SF37">
    <property type="entry name" value="SENSOR HISTIDINE KINASE NARS"/>
    <property type="match status" value="1"/>
</dbReference>
<gene>
    <name evidence="18" type="ORF">SAMN05518684_105243</name>
</gene>
<evidence type="ECO:0000256" key="5">
    <source>
        <dbReference type="ARBA" id="ARBA00022553"/>
    </source>
</evidence>
<dbReference type="Proteomes" id="UP000198571">
    <property type="component" value="Unassembled WGS sequence"/>
</dbReference>
<dbReference type="GO" id="GO:0046983">
    <property type="term" value="F:protein dimerization activity"/>
    <property type="evidence" value="ECO:0007669"/>
    <property type="project" value="InterPro"/>
</dbReference>
<evidence type="ECO:0000256" key="14">
    <source>
        <dbReference type="SAM" id="Coils"/>
    </source>
</evidence>
<evidence type="ECO:0000256" key="6">
    <source>
        <dbReference type="ARBA" id="ARBA00022679"/>
    </source>
</evidence>
<dbReference type="SMART" id="SM00387">
    <property type="entry name" value="HATPase_c"/>
    <property type="match status" value="1"/>
</dbReference>
<keyword evidence="5" id="KW-0597">Phosphoprotein</keyword>
<evidence type="ECO:0000256" key="15">
    <source>
        <dbReference type="SAM" id="Phobius"/>
    </source>
</evidence>
<evidence type="ECO:0000256" key="9">
    <source>
        <dbReference type="ARBA" id="ARBA00022777"/>
    </source>
</evidence>
<sequence>MTEAEKKIQQKNKKNKESLQGILWDLLRIQTKVVLTAGAAVFILFLILQSFLPHTPGAPSTFLYDITALASDRLIFAFLIVIIMVIFLITGWVYYYSYGLSLKRTLAHIIHQLKQFQRGSLNRKITVERNDELKKLADEVNELTDDLQQQIVSMRRLLNENAKLIEEAEKGAGLEERRKLARDLHDAVSQELFAVSMSLGALPKVLDKSPEKAKVLFKQTEKMVHHAQQELRALIMHLRPVTLEGKSLKQAMESLMKELLSKHPHLTFECDLKKVPPMEKGTEEQLFRVLQEGLSNALRHADPSKVQLHAFLRGERLLIVLEDDGRGFDTDNVQKEKTGNYGLSSMKERMVELGGHLTIVSYPGKGTKLEFRVPLTKHQ</sequence>
<dbReference type="GO" id="GO:0000155">
    <property type="term" value="F:phosphorelay sensor kinase activity"/>
    <property type="evidence" value="ECO:0007669"/>
    <property type="project" value="InterPro"/>
</dbReference>
<dbReference type="Gene3D" id="3.30.565.10">
    <property type="entry name" value="Histidine kinase-like ATPase, C-terminal domain"/>
    <property type="match status" value="1"/>
</dbReference>
<dbReference type="PROSITE" id="PS50109">
    <property type="entry name" value="HIS_KIN"/>
    <property type="match status" value="1"/>
</dbReference>
<dbReference type="Pfam" id="PF02518">
    <property type="entry name" value="HATPase_c"/>
    <property type="match status" value="1"/>
</dbReference>
<keyword evidence="14" id="KW-0175">Coiled coil</keyword>
<dbReference type="STRING" id="1601833.SAMN05518684_105243"/>
<evidence type="ECO:0000256" key="13">
    <source>
        <dbReference type="ARBA" id="ARBA00023136"/>
    </source>
</evidence>
<evidence type="ECO:0000259" key="16">
    <source>
        <dbReference type="PROSITE" id="PS50109"/>
    </source>
</evidence>
<dbReference type="PROSITE" id="PS50885">
    <property type="entry name" value="HAMP"/>
    <property type="match status" value="1"/>
</dbReference>
<keyword evidence="19" id="KW-1185">Reference proteome</keyword>
<proteinExistence type="predicted"/>
<feature type="domain" description="HAMP" evidence="17">
    <location>
        <begin position="100"/>
        <end position="152"/>
    </location>
</feature>
<evidence type="ECO:0000256" key="4">
    <source>
        <dbReference type="ARBA" id="ARBA00022475"/>
    </source>
</evidence>
<reference evidence="19" key="1">
    <citation type="submission" date="2016-10" db="EMBL/GenBank/DDBJ databases">
        <authorList>
            <person name="Varghese N."/>
            <person name="Submissions S."/>
        </authorList>
    </citation>
    <scope>NUCLEOTIDE SEQUENCE [LARGE SCALE GENOMIC DNA]</scope>
    <source>
        <strain evidence="19">S9</strain>
    </source>
</reference>
<dbReference type="AlphaFoldDB" id="A0A1H9TBR6"/>
<keyword evidence="6" id="KW-0808">Transferase</keyword>
<keyword evidence="9 18" id="KW-0418">Kinase</keyword>
<feature type="coiled-coil region" evidence="14">
    <location>
        <begin position="130"/>
        <end position="167"/>
    </location>
</feature>
<dbReference type="SUPFAM" id="SSF158472">
    <property type="entry name" value="HAMP domain-like"/>
    <property type="match status" value="1"/>
</dbReference>
<evidence type="ECO:0000313" key="18">
    <source>
        <dbReference type="EMBL" id="SER94695.1"/>
    </source>
</evidence>
<evidence type="ECO:0000256" key="8">
    <source>
        <dbReference type="ARBA" id="ARBA00022741"/>
    </source>
</evidence>
<dbReference type="InterPro" id="IPR003594">
    <property type="entry name" value="HATPase_dom"/>
</dbReference>
<keyword evidence="12" id="KW-0902">Two-component regulatory system</keyword>
<dbReference type="InterPro" id="IPR003660">
    <property type="entry name" value="HAMP_dom"/>
</dbReference>
<keyword evidence="4" id="KW-1003">Cell membrane</keyword>
<dbReference type="CDD" id="cd16917">
    <property type="entry name" value="HATPase_UhpB-NarQ-NarX-like"/>
    <property type="match status" value="1"/>
</dbReference>